<gene>
    <name evidence="8" type="ORF">B0H63DRAFT_204661</name>
</gene>
<dbReference type="Gene3D" id="2.60.40.2300">
    <property type="entry name" value="Neutral/alkaline non-lysosomal ceramidase, C-terminal domain"/>
    <property type="match status" value="1"/>
</dbReference>
<feature type="domain" description="Neutral/alkaline non-lysosomal ceramidase C-terminal" evidence="7">
    <location>
        <begin position="599"/>
        <end position="761"/>
    </location>
</feature>
<dbReference type="GO" id="GO:0042759">
    <property type="term" value="P:long-chain fatty acid biosynthetic process"/>
    <property type="evidence" value="ECO:0007669"/>
    <property type="project" value="TreeGrafter"/>
</dbReference>
<keyword evidence="2 4" id="KW-0378">Hydrolase</keyword>
<evidence type="ECO:0000313" key="9">
    <source>
        <dbReference type="Proteomes" id="UP001285441"/>
    </source>
</evidence>
<evidence type="ECO:0000256" key="5">
    <source>
        <dbReference type="SAM" id="Phobius"/>
    </source>
</evidence>
<dbReference type="PANTHER" id="PTHR12670:SF20">
    <property type="entry name" value="NEUTRAL CERAMIDASE"/>
    <property type="match status" value="1"/>
</dbReference>
<dbReference type="InterPro" id="IPR031331">
    <property type="entry name" value="NEUT/ALK_ceramidase_C"/>
</dbReference>
<keyword evidence="3" id="KW-0479">Metal-binding</keyword>
<dbReference type="Proteomes" id="UP001285441">
    <property type="component" value="Unassembled WGS sequence"/>
</dbReference>
<dbReference type="InterPro" id="IPR038445">
    <property type="entry name" value="NCDase_C_sf"/>
</dbReference>
<comment type="caution">
    <text evidence="8">The sequence shown here is derived from an EMBL/GenBank/DDBJ whole genome shotgun (WGS) entry which is preliminary data.</text>
</comment>
<comment type="catalytic activity">
    <reaction evidence="4">
        <text>an N-acylsphing-4-enine + H2O = sphing-4-enine + a fatty acid</text>
        <dbReference type="Rhea" id="RHEA:20856"/>
        <dbReference type="ChEBI" id="CHEBI:15377"/>
        <dbReference type="ChEBI" id="CHEBI:28868"/>
        <dbReference type="ChEBI" id="CHEBI:52639"/>
        <dbReference type="ChEBI" id="CHEBI:57756"/>
        <dbReference type="EC" id="3.5.1.23"/>
    </reaction>
</comment>
<name>A0AAE0NH38_9PEZI</name>
<feature type="binding site" evidence="3">
    <location>
        <position position="524"/>
    </location>
    <ligand>
        <name>Zn(2+)</name>
        <dbReference type="ChEBI" id="CHEBI:29105"/>
    </ligand>
</feature>
<keyword evidence="5" id="KW-0812">Transmembrane</keyword>
<feature type="binding site" evidence="3">
    <location>
        <position position="278"/>
    </location>
    <ligand>
        <name>Zn(2+)</name>
        <dbReference type="ChEBI" id="CHEBI:29105"/>
    </ligand>
</feature>
<feature type="transmembrane region" description="Helical" evidence="5">
    <location>
        <begin position="21"/>
        <end position="40"/>
    </location>
</feature>
<dbReference type="Pfam" id="PF17048">
    <property type="entry name" value="Ceramidse_alk_C"/>
    <property type="match status" value="1"/>
</dbReference>
<dbReference type="InterPro" id="IPR006823">
    <property type="entry name" value="Ceramidase_alk"/>
</dbReference>
<protein>
    <recommendedName>
        <fullName evidence="4">Neutral ceramidase</fullName>
        <ecNumber evidence="4">3.5.1.23</ecNumber>
    </recommendedName>
</protein>
<dbReference type="Pfam" id="PF04734">
    <property type="entry name" value="Ceramidase_alk"/>
    <property type="match status" value="1"/>
</dbReference>
<dbReference type="GO" id="GO:0016020">
    <property type="term" value="C:membrane"/>
    <property type="evidence" value="ECO:0007669"/>
    <property type="project" value="GOC"/>
</dbReference>
<evidence type="ECO:0000259" key="6">
    <source>
        <dbReference type="Pfam" id="PF04734"/>
    </source>
</evidence>
<evidence type="ECO:0000256" key="2">
    <source>
        <dbReference type="ARBA" id="ARBA00022801"/>
    </source>
</evidence>
<comment type="cofactor">
    <cofactor evidence="3">
        <name>Zn(2+)</name>
        <dbReference type="ChEBI" id="CHEBI:29105"/>
    </cofactor>
    <text evidence="3">Binds 1 zinc ion per subunit.</text>
</comment>
<evidence type="ECO:0000256" key="1">
    <source>
        <dbReference type="ARBA" id="ARBA00009835"/>
    </source>
</evidence>
<keyword evidence="9" id="KW-1185">Reference proteome</keyword>
<feature type="binding site" evidence="3">
    <location>
        <position position="566"/>
    </location>
    <ligand>
        <name>Zn(2+)</name>
        <dbReference type="ChEBI" id="CHEBI:29105"/>
    </ligand>
</feature>
<evidence type="ECO:0000256" key="4">
    <source>
        <dbReference type="RuleBase" id="RU366019"/>
    </source>
</evidence>
<evidence type="ECO:0000256" key="3">
    <source>
        <dbReference type="PIRSR" id="PIRSR606823-2"/>
    </source>
</evidence>
<dbReference type="GO" id="GO:0046872">
    <property type="term" value="F:metal ion binding"/>
    <property type="evidence" value="ECO:0007669"/>
    <property type="project" value="UniProtKB-KW"/>
</dbReference>
<keyword evidence="5" id="KW-0472">Membrane</keyword>
<evidence type="ECO:0000313" key="8">
    <source>
        <dbReference type="EMBL" id="KAK3381438.1"/>
    </source>
</evidence>
<sequence>MPARYYPRHRGGVTAPRRAMVTAISLVSFFILAIVALAQLREGGSRHSAKFASRAEHVALGKEARAAATGDKYLIGVGKADITGPVVEVNMAGYANTDQVGSGLRQRLYSRAFIVGEVGKPANRFIYLILDTQSGDTAVRFGILEGVAALGSSYSVYGQSNVAVTGTHSHSGPGGWFNYLLPQITSLGFDKQGYQAIVDGAVLSIKRAHESLQEGYLDVGATNITDANLSRSLYAYLANPATERAQYSDSVDKTLTMLKFKRASDMKNIGVLTWYPVHGTSMLGNNTHISGDNKGLSAYLFEQSVKGESTTAVGFVAGFSQANVGDTTPNTLGAWCDDGSGTMCSFETSTCADGKSQSCHGRGPEFQKLDLGVSSCYEIARRQFAGAKSLYTALGSSSTAVVGPTVKSFHYYNDMRYFKFPLDNGTIVQSCPAALGHSFAAGTSDWPGAFDFTQGDSGAPNNPLWSVVGGLLRVPSPEQVACQSPKPVLLDVGEMETPYAWSPNIVDVQTLRVGQFIIIVSPSEATTMAGRRWRDAVKASATSLSLTNGVEPIVVLGGPANTYAHYVATPEEYGIQRYEGASTLYGPWQLPAYVNLTLQALPYLAPTATGSPPPGPSPPDNRKSSLSFITGVMVDNAPIGTSFGACSAQPKASYTRGAVVNATFVGANPRNNLRLEGTYAAIEKLAADGTTWSQVRSDEDWSLVYTWTRTNFVLGYSSVVISWETSGSDAAGTYRVKYYGDSKPLIGSIKAFFGTSNSFTLS</sequence>
<keyword evidence="4" id="KW-0746">Sphingolipid metabolism</keyword>
<accession>A0AAE0NH38</accession>
<reference evidence="8" key="1">
    <citation type="journal article" date="2023" name="Mol. Phylogenet. Evol.">
        <title>Genome-scale phylogeny and comparative genomics of the fungal order Sordariales.</title>
        <authorList>
            <person name="Hensen N."/>
            <person name="Bonometti L."/>
            <person name="Westerberg I."/>
            <person name="Brannstrom I.O."/>
            <person name="Guillou S."/>
            <person name="Cros-Aarteil S."/>
            <person name="Calhoun S."/>
            <person name="Haridas S."/>
            <person name="Kuo A."/>
            <person name="Mondo S."/>
            <person name="Pangilinan J."/>
            <person name="Riley R."/>
            <person name="LaButti K."/>
            <person name="Andreopoulos B."/>
            <person name="Lipzen A."/>
            <person name="Chen C."/>
            <person name="Yan M."/>
            <person name="Daum C."/>
            <person name="Ng V."/>
            <person name="Clum A."/>
            <person name="Steindorff A."/>
            <person name="Ohm R.A."/>
            <person name="Martin F."/>
            <person name="Silar P."/>
            <person name="Natvig D.O."/>
            <person name="Lalanne C."/>
            <person name="Gautier V."/>
            <person name="Ament-Velasquez S.L."/>
            <person name="Kruys A."/>
            <person name="Hutchinson M.I."/>
            <person name="Powell A.J."/>
            <person name="Barry K."/>
            <person name="Miller A.N."/>
            <person name="Grigoriev I.V."/>
            <person name="Debuchy R."/>
            <person name="Gladieux P."/>
            <person name="Hiltunen Thoren M."/>
            <person name="Johannesson H."/>
        </authorList>
    </citation>
    <scope>NUCLEOTIDE SEQUENCE</scope>
    <source>
        <strain evidence="8">CBS 232.78</strain>
    </source>
</reference>
<dbReference type="EMBL" id="JAULSW010000005">
    <property type="protein sequence ID" value="KAK3381438.1"/>
    <property type="molecule type" value="Genomic_DNA"/>
</dbReference>
<dbReference type="InterPro" id="IPR031329">
    <property type="entry name" value="NEUT/ALK_ceramidase_N"/>
</dbReference>
<dbReference type="PANTHER" id="PTHR12670">
    <property type="entry name" value="CERAMIDASE"/>
    <property type="match status" value="1"/>
</dbReference>
<proteinExistence type="inferred from homology"/>
<dbReference type="FunFam" id="2.60.40.2300:FF:000004">
    <property type="entry name" value="Neutral/alkaline nonlysosomal ceramidase, putative"/>
    <property type="match status" value="1"/>
</dbReference>
<feature type="domain" description="Neutral/alkaline non-lysosomal ceramidase N-terminal" evidence="6">
    <location>
        <begin position="73"/>
        <end position="595"/>
    </location>
</feature>
<dbReference type="GO" id="GO:0017040">
    <property type="term" value="F:N-acylsphingosine amidohydrolase activity"/>
    <property type="evidence" value="ECO:0007669"/>
    <property type="project" value="UniProtKB-UniRule"/>
</dbReference>
<feature type="binding site" evidence="3">
    <location>
        <position position="168"/>
    </location>
    <ligand>
        <name>Zn(2+)</name>
        <dbReference type="ChEBI" id="CHEBI:29105"/>
    </ligand>
</feature>
<dbReference type="GO" id="GO:0005576">
    <property type="term" value="C:extracellular region"/>
    <property type="evidence" value="ECO:0007669"/>
    <property type="project" value="TreeGrafter"/>
</dbReference>
<dbReference type="EC" id="3.5.1.23" evidence="4"/>
<comment type="similarity">
    <text evidence="1 4">Belongs to the neutral ceramidase family.</text>
</comment>
<reference evidence="8" key="2">
    <citation type="submission" date="2023-06" db="EMBL/GenBank/DDBJ databases">
        <authorList>
            <consortium name="Lawrence Berkeley National Laboratory"/>
            <person name="Haridas S."/>
            <person name="Hensen N."/>
            <person name="Bonometti L."/>
            <person name="Westerberg I."/>
            <person name="Brannstrom I.O."/>
            <person name="Guillou S."/>
            <person name="Cros-Aarteil S."/>
            <person name="Calhoun S."/>
            <person name="Kuo A."/>
            <person name="Mondo S."/>
            <person name="Pangilinan J."/>
            <person name="Riley R."/>
            <person name="LaButti K."/>
            <person name="Andreopoulos B."/>
            <person name="Lipzen A."/>
            <person name="Chen C."/>
            <person name="Yanf M."/>
            <person name="Daum C."/>
            <person name="Ng V."/>
            <person name="Clum A."/>
            <person name="Steindorff A."/>
            <person name="Ohm R."/>
            <person name="Martin F."/>
            <person name="Silar P."/>
            <person name="Natvig D."/>
            <person name="Lalanne C."/>
            <person name="Gautier V."/>
            <person name="Ament-velasquez S.L."/>
            <person name="Kruys A."/>
            <person name="Hutchinson M.I."/>
            <person name="Powell A.J."/>
            <person name="Barry K."/>
            <person name="Miller A.N."/>
            <person name="Grigoriev I.V."/>
            <person name="Debuchy R."/>
            <person name="Gladieux P."/>
            <person name="Thoren M.H."/>
            <person name="Johannesson H."/>
        </authorList>
    </citation>
    <scope>NUCLEOTIDE SEQUENCE</scope>
    <source>
        <strain evidence="8">CBS 232.78</strain>
    </source>
</reference>
<dbReference type="GO" id="GO:0046514">
    <property type="term" value="P:ceramide catabolic process"/>
    <property type="evidence" value="ECO:0007669"/>
    <property type="project" value="InterPro"/>
</dbReference>
<evidence type="ECO:0000259" key="7">
    <source>
        <dbReference type="Pfam" id="PF17048"/>
    </source>
</evidence>
<dbReference type="GO" id="GO:0046512">
    <property type="term" value="P:sphingosine biosynthetic process"/>
    <property type="evidence" value="ECO:0007669"/>
    <property type="project" value="TreeGrafter"/>
</dbReference>
<keyword evidence="5" id="KW-1133">Transmembrane helix</keyword>
<keyword evidence="4" id="KW-0443">Lipid metabolism</keyword>
<dbReference type="AlphaFoldDB" id="A0AAE0NH38"/>
<keyword evidence="3" id="KW-0862">Zinc</keyword>
<organism evidence="8 9">
    <name type="scientific">Podospora didyma</name>
    <dbReference type="NCBI Taxonomy" id="330526"/>
    <lineage>
        <taxon>Eukaryota</taxon>
        <taxon>Fungi</taxon>
        <taxon>Dikarya</taxon>
        <taxon>Ascomycota</taxon>
        <taxon>Pezizomycotina</taxon>
        <taxon>Sordariomycetes</taxon>
        <taxon>Sordariomycetidae</taxon>
        <taxon>Sordariales</taxon>
        <taxon>Podosporaceae</taxon>
        <taxon>Podospora</taxon>
    </lineage>
</organism>